<evidence type="ECO:0000256" key="1">
    <source>
        <dbReference type="ARBA" id="ARBA00022741"/>
    </source>
</evidence>
<dbReference type="PANTHER" id="PTHR43158">
    <property type="entry name" value="SKFA PEPTIDE EXPORT ATP-BINDING PROTEIN SKFE"/>
    <property type="match status" value="1"/>
</dbReference>
<dbReference type="AlphaFoldDB" id="A0A2N0X834"/>
<keyword evidence="2" id="KW-0067">ATP-binding</keyword>
<dbReference type="STRING" id="1121365.GCA_000375365_01172"/>
<dbReference type="Pfam" id="PF00005">
    <property type="entry name" value="ABC_tran"/>
    <property type="match status" value="1"/>
</dbReference>
<dbReference type="InterPro" id="IPR003593">
    <property type="entry name" value="AAA+_ATPase"/>
</dbReference>
<comment type="caution">
    <text evidence="4">The sequence shown here is derived from an EMBL/GenBank/DDBJ whole genome shotgun (WGS) entry which is preliminary data.</text>
</comment>
<dbReference type="PANTHER" id="PTHR43158:SF2">
    <property type="entry name" value="SKFA PEPTIDE EXPORT ATP-BINDING PROTEIN SKFE"/>
    <property type="match status" value="1"/>
</dbReference>
<evidence type="ECO:0000256" key="2">
    <source>
        <dbReference type="ARBA" id="ARBA00022840"/>
    </source>
</evidence>
<dbReference type="SUPFAM" id="SSF52540">
    <property type="entry name" value="P-loop containing nucleoside triphosphate hydrolases"/>
    <property type="match status" value="1"/>
</dbReference>
<dbReference type="PROSITE" id="PS50893">
    <property type="entry name" value="ABC_TRANSPORTER_2"/>
    <property type="match status" value="1"/>
</dbReference>
<proteinExistence type="predicted"/>
<dbReference type="InterPro" id="IPR027417">
    <property type="entry name" value="P-loop_NTPase"/>
</dbReference>
<gene>
    <name evidence="4" type="ORF">CXB45_04805</name>
</gene>
<sequence>MLSVNCAYGHDAELGSVSREFHPGELCALTGPNGCGKSTLLSTIAGELSPLRGEVLLGETPTSSGTTGVALIAEPVFLPDLTVGEHLSLAGIDRDEAVEEWALHNLVAAPLWSLSSGQRQRAYLGAQLGVRAPVLLIDEPERHLDEDWTDFLIARLQDIAREGACVLVATHSPRVVAGCGDVLRLGE</sequence>
<organism evidence="4 5">
    <name type="scientific">Corynebacterium mastitidis</name>
    <dbReference type="NCBI Taxonomy" id="161890"/>
    <lineage>
        <taxon>Bacteria</taxon>
        <taxon>Bacillati</taxon>
        <taxon>Actinomycetota</taxon>
        <taxon>Actinomycetes</taxon>
        <taxon>Mycobacteriales</taxon>
        <taxon>Corynebacteriaceae</taxon>
        <taxon>Corynebacterium</taxon>
    </lineage>
</organism>
<evidence type="ECO:0000259" key="3">
    <source>
        <dbReference type="PROSITE" id="PS50893"/>
    </source>
</evidence>
<evidence type="ECO:0000313" key="4">
    <source>
        <dbReference type="EMBL" id="PKF68871.1"/>
    </source>
</evidence>
<dbReference type="Proteomes" id="UP000233249">
    <property type="component" value="Unassembled WGS sequence"/>
</dbReference>
<dbReference type="OrthoDB" id="6198786at2"/>
<dbReference type="GO" id="GO:0016887">
    <property type="term" value="F:ATP hydrolysis activity"/>
    <property type="evidence" value="ECO:0007669"/>
    <property type="project" value="InterPro"/>
</dbReference>
<name>A0A2N0X834_9CORY</name>
<dbReference type="Gene3D" id="3.40.50.300">
    <property type="entry name" value="P-loop containing nucleotide triphosphate hydrolases"/>
    <property type="match status" value="1"/>
</dbReference>
<dbReference type="InterPro" id="IPR003439">
    <property type="entry name" value="ABC_transporter-like_ATP-bd"/>
</dbReference>
<dbReference type="SMART" id="SM00382">
    <property type="entry name" value="AAA"/>
    <property type="match status" value="1"/>
</dbReference>
<keyword evidence="1" id="KW-0547">Nucleotide-binding</keyword>
<feature type="domain" description="ABC transporter" evidence="3">
    <location>
        <begin position="1"/>
        <end position="185"/>
    </location>
</feature>
<dbReference type="GO" id="GO:0005524">
    <property type="term" value="F:ATP binding"/>
    <property type="evidence" value="ECO:0007669"/>
    <property type="project" value="UniProtKB-KW"/>
</dbReference>
<evidence type="ECO:0000313" key="5">
    <source>
        <dbReference type="Proteomes" id="UP000233249"/>
    </source>
</evidence>
<dbReference type="EMBL" id="PJAF01000011">
    <property type="protein sequence ID" value="PKF68871.1"/>
    <property type="molecule type" value="Genomic_DNA"/>
</dbReference>
<reference evidence="4 5" key="1">
    <citation type="submission" date="2017-12" db="EMBL/GenBank/DDBJ databases">
        <title>Corynebacterium mastitidis 16-1433 Genome.</title>
        <authorList>
            <person name="Gulvik C.A."/>
        </authorList>
    </citation>
    <scope>NUCLEOTIDE SEQUENCE [LARGE SCALE GENOMIC DNA]</scope>
    <source>
        <strain evidence="4 5">16-1433</strain>
    </source>
</reference>
<protein>
    <submittedName>
        <fullName evidence="4">ABC transporter</fullName>
    </submittedName>
</protein>
<accession>A0A2N0X834</accession>